<feature type="compositionally biased region" description="Polar residues" evidence="1">
    <location>
        <begin position="33"/>
        <end position="46"/>
    </location>
</feature>
<accession>A0A0E0CKQ6</accession>
<dbReference type="Gramene" id="OMERI02G17110.1">
    <property type="protein sequence ID" value="OMERI02G17110.1"/>
    <property type="gene ID" value="OMERI02G17110"/>
</dbReference>
<evidence type="ECO:0000256" key="1">
    <source>
        <dbReference type="SAM" id="MobiDB-lite"/>
    </source>
</evidence>
<name>A0A0E0CKQ6_9ORYZ</name>
<sequence length="270" mass="28068">MLQAAKNPSRPRLHPFPLTSPPPELAGGRQLHNGCSAQPPSGTTMVSCGARDGARAVRRWRRHEGRKEAVATARWPCGGGGLEARPARWQQSGGFGEATVGLGGGVSVLAVGSSFLWLARRPLCSGNFSPSLWGASRHGGGVGQPTGKTQVAKARLFPVRFHRSDSTWRPTGGMAEAAWVSVLGRGGGVEGAGGWVVFLAIDQANLCLGSSSPSLLDSTGKPAGDVAEAAWVNALVEAIGAVAVLSLARLEAGRRWGVGWVWRKPCAADV</sequence>
<organism evidence="2">
    <name type="scientific">Oryza meridionalis</name>
    <dbReference type="NCBI Taxonomy" id="40149"/>
    <lineage>
        <taxon>Eukaryota</taxon>
        <taxon>Viridiplantae</taxon>
        <taxon>Streptophyta</taxon>
        <taxon>Embryophyta</taxon>
        <taxon>Tracheophyta</taxon>
        <taxon>Spermatophyta</taxon>
        <taxon>Magnoliopsida</taxon>
        <taxon>Liliopsida</taxon>
        <taxon>Poales</taxon>
        <taxon>Poaceae</taxon>
        <taxon>BOP clade</taxon>
        <taxon>Oryzoideae</taxon>
        <taxon>Oryzeae</taxon>
        <taxon>Oryzinae</taxon>
        <taxon>Oryza</taxon>
    </lineage>
</organism>
<dbReference type="Proteomes" id="UP000008021">
    <property type="component" value="Chromosome 2"/>
</dbReference>
<evidence type="ECO:0000313" key="3">
    <source>
        <dbReference type="Proteomes" id="UP000008021"/>
    </source>
</evidence>
<proteinExistence type="predicted"/>
<evidence type="ECO:0000313" key="2">
    <source>
        <dbReference type="EnsemblPlants" id="OMERI02G17110.1"/>
    </source>
</evidence>
<keyword evidence="3" id="KW-1185">Reference proteome</keyword>
<dbReference type="EnsemblPlants" id="OMERI02G17110.1">
    <property type="protein sequence ID" value="OMERI02G17110.1"/>
    <property type="gene ID" value="OMERI02G17110"/>
</dbReference>
<reference evidence="2" key="2">
    <citation type="submission" date="2018-05" db="EMBL/GenBank/DDBJ databases">
        <title>OmerRS3 (Oryza meridionalis Reference Sequence Version 3).</title>
        <authorList>
            <person name="Zhang J."/>
            <person name="Kudrna D."/>
            <person name="Lee S."/>
            <person name="Talag J."/>
            <person name="Welchert J."/>
            <person name="Wing R.A."/>
        </authorList>
    </citation>
    <scope>NUCLEOTIDE SEQUENCE [LARGE SCALE GENOMIC DNA]</scope>
    <source>
        <strain evidence="2">cv. OR44</strain>
    </source>
</reference>
<reference evidence="2" key="1">
    <citation type="submission" date="2015-04" db="UniProtKB">
        <authorList>
            <consortium name="EnsemblPlants"/>
        </authorList>
    </citation>
    <scope>IDENTIFICATION</scope>
</reference>
<dbReference type="HOGENOM" id="CLU_075674_0_0_1"/>
<dbReference type="AlphaFoldDB" id="A0A0E0CKQ6"/>
<feature type="region of interest" description="Disordered" evidence="1">
    <location>
        <begin position="1"/>
        <end position="48"/>
    </location>
</feature>
<protein>
    <submittedName>
        <fullName evidence="2">Uncharacterized protein</fullName>
    </submittedName>
</protein>